<dbReference type="PROSITE" id="PS00292">
    <property type="entry name" value="CYCLINS"/>
    <property type="match status" value="1"/>
</dbReference>
<dbReference type="InterPro" id="IPR013763">
    <property type="entry name" value="Cyclin-like_dom"/>
</dbReference>
<evidence type="ECO:0000256" key="4">
    <source>
        <dbReference type="ARBA" id="ARBA00006955"/>
    </source>
</evidence>
<keyword evidence="11" id="KW-0206">Cytoskeleton</keyword>
<evidence type="ECO:0000256" key="12">
    <source>
        <dbReference type="ARBA" id="ARBA00023242"/>
    </source>
</evidence>
<keyword evidence="10 16" id="KW-0195">Cyclin</keyword>
<proteinExistence type="inferred from homology"/>
<dbReference type="GO" id="GO:0005634">
    <property type="term" value="C:nucleus"/>
    <property type="evidence" value="ECO:0007669"/>
    <property type="project" value="UniProtKB-SubCell"/>
</dbReference>
<keyword evidence="6" id="KW-0963">Cytoplasm</keyword>
<dbReference type="InterPro" id="IPR006671">
    <property type="entry name" value="Cyclin_N"/>
</dbReference>
<dbReference type="GO" id="GO:0010826">
    <property type="term" value="P:negative regulation of centrosome duplication"/>
    <property type="evidence" value="ECO:0007669"/>
    <property type="project" value="UniProtKB-ARBA"/>
</dbReference>
<accession>A0A8C5R5Z3</accession>
<dbReference type="CDD" id="cd20522">
    <property type="entry name" value="CYCLIN_CCNF_rpt2"/>
    <property type="match status" value="1"/>
</dbReference>
<feature type="compositionally biased region" description="Polar residues" evidence="17">
    <location>
        <begin position="146"/>
        <end position="162"/>
    </location>
</feature>
<dbReference type="FunFam" id="1.10.472.10:FF:000038">
    <property type="entry name" value="Cyclin F"/>
    <property type="match status" value="1"/>
</dbReference>
<feature type="compositionally biased region" description="Basic and acidic residues" evidence="17">
    <location>
        <begin position="1063"/>
        <end position="1072"/>
    </location>
</feature>
<dbReference type="InterPro" id="IPR004367">
    <property type="entry name" value="Cyclin_C-dom"/>
</dbReference>
<evidence type="ECO:0000256" key="14">
    <source>
        <dbReference type="ARBA" id="ARBA00055031"/>
    </source>
</evidence>
<dbReference type="InterPro" id="IPR001810">
    <property type="entry name" value="F-box_dom"/>
</dbReference>
<evidence type="ECO:0000313" key="20">
    <source>
        <dbReference type="Proteomes" id="UP000694569"/>
    </source>
</evidence>
<dbReference type="SUPFAM" id="SSF47954">
    <property type="entry name" value="Cyclin-like"/>
    <property type="match status" value="2"/>
</dbReference>
<evidence type="ECO:0000256" key="2">
    <source>
        <dbReference type="ARBA" id="ARBA00004123"/>
    </source>
</evidence>
<comment type="similarity">
    <text evidence="4">Belongs to the cyclin family. Cyclin AB subfamily.</text>
</comment>
<evidence type="ECO:0000256" key="17">
    <source>
        <dbReference type="SAM" id="MobiDB-lite"/>
    </source>
</evidence>
<dbReference type="SMART" id="SM00256">
    <property type="entry name" value="FBOX"/>
    <property type="match status" value="1"/>
</dbReference>
<dbReference type="Gene3D" id="1.10.472.10">
    <property type="entry name" value="Cyclin-like"/>
    <property type="match status" value="2"/>
</dbReference>
<dbReference type="AlphaFoldDB" id="A0A8C5R5Z3"/>
<dbReference type="InterPro" id="IPR031518">
    <property type="entry name" value="DUF4693"/>
</dbReference>
<feature type="region of interest" description="Disordered" evidence="17">
    <location>
        <begin position="889"/>
        <end position="925"/>
    </location>
</feature>
<dbReference type="PROSITE" id="PS50181">
    <property type="entry name" value="FBOX"/>
    <property type="match status" value="1"/>
</dbReference>
<dbReference type="PANTHER" id="PTHR14870:SF1">
    <property type="entry name" value="TUBULIN EPSILON AND DELTA COMPLEX PROTEIN 2"/>
    <property type="match status" value="1"/>
</dbReference>
<feature type="region of interest" description="Disordered" evidence="17">
    <location>
        <begin position="946"/>
        <end position="969"/>
    </location>
</feature>
<dbReference type="SMART" id="SM00385">
    <property type="entry name" value="CYCLIN"/>
    <property type="match status" value="2"/>
</dbReference>
<dbReference type="CDD" id="cd20521">
    <property type="entry name" value="CYCLIN_CCNF_rpt1"/>
    <property type="match status" value="1"/>
</dbReference>
<comment type="subcellular location">
    <subcellularLocation>
        <location evidence="1">Cytoplasm</location>
        <location evidence="1">Cytoskeleton</location>
        <location evidence="1">Microtubule organizing center</location>
        <location evidence="1">Centrosome</location>
        <location evidence="1">Centriole</location>
    </subcellularLocation>
    <subcellularLocation>
        <location evidence="3">Cytoplasm</location>
        <location evidence="3">Perinuclear region</location>
    </subcellularLocation>
    <subcellularLocation>
        <location evidence="2">Nucleus</location>
    </subcellularLocation>
</comment>
<dbReference type="InterPro" id="IPR048258">
    <property type="entry name" value="Cyclins_cyclin-box"/>
</dbReference>
<feature type="region of interest" description="Disordered" evidence="17">
    <location>
        <begin position="983"/>
        <end position="1078"/>
    </location>
</feature>
<name>A0A8C5R5Z3_9ANUR</name>
<evidence type="ECO:0000256" key="7">
    <source>
        <dbReference type="ARBA" id="ARBA00022618"/>
    </source>
</evidence>
<sequence length="1078" mass="121383">MLSADRSHRLLSLLNQAIQHCKEEEKKLEEEVRQYRDLLKSWKTDGYEDAEEDDKPGEVPGLSTGPSAEEIQEVAMLNKALEKAMKVRTGSRPQTAVARPPASEPPCPFTKKLAKPSISSSRAGKRPVTYRLNPPYKTNPEKKLGRSSNSVAKQKTPVSSQPAEKDRCKGPQEVPGDYKSGNKETGTSVHPPSSPKETQDMREQQHCTLKDIGRSLKLSAEYRRVYVQNHRLWQKFSDLQKQPPSPHPPFIERLQSTFDPGCPRMSLYELREELARLDGSITRIRMNVDSIKEWKGTGPRDWQAHRLLLDYEALLEEVNNCVSVLEPLKQAMHCRCSKCSTSRKRRVRPRPRRLLTLLCLPDDVLLYILQYLSAEDILSVRDVHPQLMFLVDNHSSVWARASFQDAWPSHDSQRLFEWAASCGNFEACVKLGIAYLYNEGLSMSDESRAEVNGLNASRFFSLTEHMNTGADPFIWLFIRPPWSSTGSCCKAVVFDSLKEECAAVTPDKGVKKGRKGSIQYCLAKVLSLFEDEEKKKEALQMLEASAADGCLHSSYLLWEVSHKTSSSDPGRYLQSLRQLKDYAARGCWDAQMALAKTCAHRNQLGQDRTSSELVSQVFQSSQPINKSSIFTRQKGMNDTMRYILIDWLVEVATMKDFSSLCLHTTVGLVDRYLKLRCVPRARLQLVGIACMVICTRFISKEILTIREAVWLTDNTYKYEDLVRMMGEIISALDGKIKMPTVVDYKDVLLHIVPLDQSTLHLLSYICELSLLYTELSVYSPAHLAASAFLLVRILHKQAIPWNADLIENTGFTLEHLTPCILLLHKKCFFDDAPKDYRQVSLTAVKQRFQDDIYGQISEEKVMDRIQLCLVLKAPHHEVLPATQPPCTADIHPFLSSPSGNKTKRRREDGIPEDRGSFVTTPTAELSPQEETLLGNFLDWSLDSSCSGYEGDQESEGERQGDVSGPSGVVDMSLFDAHHHYCTDSSDEDTSAILHPPHSKTDSITTDSRPGAEHSSGYSSVSSAGSPTSFLTGLPFTRTPGQSRDKLTPISHAAYKPVRRQVKRKNEAQHSEENLSDPM</sequence>
<dbReference type="Pfam" id="PF02984">
    <property type="entry name" value="Cyclin_C"/>
    <property type="match status" value="1"/>
</dbReference>
<evidence type="ECO:0000256" key="5">
    <source>
        <dbReference type="ARBA" id="ARBA00019493"/>
    </source>
</evidence>
<dbReference type="Pfam" id="PF12937">
    <property type="entry name" value="F-box-like"/>
    <property type="match status" value="1"/>
</dbReference>
<protein>
    <recommendedName>
        <fullName evidence="5">Cyclin-F</fullName>
    </recommendedName>
</protein>
<keyword evidence="20" id="KW-1185">Reference proteome</keyword>
<evidence type="ECO:0000259" key="18">
    <source>
        <dbReference type="PROSITE" id="PS50181"/>
    </source>
</evidence>
<evidence type="ECO:0000256" key="13">
    <source>
        <dbReference type="ARBA" id="ARBA00023306"/>
    </source>
</evidence>
<reference evidence="19" key="1">
    <citation type="submission" date="2025-08" db="UniProtKB">
        <authorList>
            <consortium name="Ensembl"/>
        </authorList>
    </citation>
    <scope>IDENTIFICATION</scope>
</reference>
<organism evidence="19 20">
    <name type="scientific">Leptobrachium leishanense</name>
    <name type="common">Leishan spiny toad</name>
    <dbReference type="NCBI Taxonomy" id="445787"/>
    <lineage>
        <taxon>Eukaryota</taxon>
        <taxon>Metazoa</taxon>
        <taxon>Chordata</taxon>
        <taxon>Craniata</taxon>
        <taxon>Vertebrata</taxon>
        <taxon>Euteleostomi</taxon>
        <taxon>Amphibia</taxon>
        <taxon>Batrachia</taxon>
        <taxon>Anura</taxon>
        <taxon>Pelobatoidea</taxon>
        <taxon>Megophryidae</taxon>
        <taxon>Leptobrachium</taxon>
    </lineage>
</organism>
<evidence type="ECO:0000256" key="16">
    <source>
        <dbReference type="RuleBase" id="RU000383"/>
    </source>
</evidence>
<feature type="domain" description="F-box" evidence="18">
    <location>
        <begin position="354"/>
        <end position="401"/>
    </location>
</feature>
<comment type="function">
    <text evidence="14">Substrate recognition component of the SCF(CCNF) E3 ubiquitin-protein ligase complex which mediates the ubiquitination and subsequent proteasomal degradation of target proteins. The SCF(CCNF) E3 ubiquitin-protein ligase complex is an integral component of the ubiquitin proteasome system (UPS) and links proteasome degradation to the cell cycle. Mediates the substrate recognition and the proteasomal degradation of various target proteins during G2 phase involved in the regulation of cell cycle progression and in the maintenance of genome stability.</text>
</comment>
<keyword evidence="13" id="KW-0131">Cell cycle</keyword>
<dbReference type="SUPFAM" id="SSF81383">
    <property type="entry name" value="F-box domain"/>
    <property type="match status" value="1"/>
</dbReference>
<reference evidence="19" key="2">
    <citation type="submission" date="2025-09" db="UniProtKB">
        <authorList>
            <consortium name="Ensembl"/>
        </authorList>
    </citation>
    <scope>IDENTIFICATION</scope>
</reference>
<evidence type="ECO:0000256" key="15">
    <source>
        <dbReference type="ARBA" id="ARBA00063180"/>
    </source>
</evidence>
<gene>
    <name evidence="19" type="primary">CCNF</name>
</gene>
<dbReference type="SMART" id="SM01332">
    <property type="entry name" value="Cyclin_C"/>
    <property type="match status" value="1"/>
</dbReference>
<evidence type="ECO:0000256" key="3">
    <source>
        <dbReference type="ARBA" id="ARBA00004556"/>
    </source>
</evidence>
<dbReference type="PANTHER" id="PTHR14870">
    <property type="entry name" value="TUBULIN EPSILON AND DELTA COMPLEX PROTEIN 2"/>
    <property type="match status" value="1"/>
</dbReference>
<comment type="subunit">
    <text evidence="15">Component of the SCF(CCNF) complex.</text>
</comment>
<dbReference type="Ensembl" id="ENSLLET00000049592.1">
    <property type="protein sequence ID" value="ENSLLEP00000047721.1"/>
    <property type="gene ID" value="ENSLLEG00000030133.1"/>
</dbReference>
<dbReference type="InterPro" id="IPR036915">
    <property type="entry name" value="Cyclin-like_sf"/>
</dbReference>
<evidence type="ECO:0000256" key="10">
    <source>
        <dbReference type="ARBA" id="ARBA00023127"/>
    </source>
</evidence>
<dbReference type="Pfam" id="PF15764">
    <property type="entry name" value="DUF4693"/>
    <property type="match status" value="1"/>
</dbReference>
<evidence type="ECO:0000256" key="8">
    <source>
        <dbReference type="ARBA" id="ARBA00022776"/>
    </source>
</evidence>
<dbReference type="CDD" id="cd22082">
    <property type="entry name" value="F-box_FBXO1"/>
    <property type="match status" value="1"/>
</dbReference>
<dbReference type="GeneTree" id="ENSGT00810000125541"/>
<evidence type="ECO:0000256" key="1">
    <source>
        <dbReference type="ARBA" id="ARBA00004114"/>
    </source>
</evidence>
<dbReference type="InterPro" id="IPR036047">
    <property type="entry name" value="F-box-like_dom_sf"/>
</dbReference>
<feature type="compositionally biased region" description="Basic and acidic residues" evidence="17">
    <location>
        <begin position="905"/>
        <end position="915"/>
    </location>
</feature>
<feature type="compositionally biased region" description="Low complexity" evidence="17">
    <location>
        <begin position="1014"/>
        <end position="1028"/>
    </location>
</feature>
<evidence type="ECO:0000256" key="9">
    <source>
        <dbReference type="ARBA" id="ARBA00022786"/>
    </source>
</evidence>
<dbReference type="GO" id="GO:0005814">
    <property type="term" value="C:centriole"/>
    <property type="evidence" value="ECO:0007669"/>
    <property type="project" value="UniProtKB-SubCell"/>
</dbReference>
<dbReference type="Proteomes" id="UP000694569">
    <property type="component" value="Unplaced"/>
</dbReference>
<keyword evidence="8" id="KW-0498">Mitosis</keyword>
<dbReference type="Pfam" id="PF00134">
    <property type="entry name" value="Cyclin_N"/>
    <property type="match status" value="1"/>
</dbReference>
<dbReference type="FunFam" id="1.10.472.10:FF:000055">
    <property type="entry name" value="Cyclin F"/>
    <property type="match status" value="1"/>
</dbReference>
<keyword evidence="12" id="KW-0539">Nucleus</keyword>
<evidence type="ECO:0000256" key="6">
    <source>
        <dbReference type="ARBA" id="ARBA00022490"/>
    </source>
</evidence>
<dbReference type="GO" id="GO:0048471">
    <property type="term" value="C:perinuclear region of cytoplasm"/>
    <property type="evidence" value="ECO:0007669"/>
    <property type="project" value="UniProtKB-SubCell"/>
</dbReference>
<dbReference type="GO" id="GO:0051301">
    <property type="term" value="P:cell division"/>
    <property type="evidence" value="ECO:0007669"/>
    <property type="project" value="UniProtKB-KW"/>
</dbReference>
<feature type="region of interest" description="Disordered" evidence="17">
    <location>
        <begin position="43"/>
        <end position="204"/>
    </location>
</feature>
<keyword evidence="7" id="KW-0132">Cell division</keyword>
<evidence type="ECO:0000256" key="11">
    <source>
        <dbReference type="ARBA" id="ARBA00023212"/>
    </source>
</evidence>
<keyword evidence="9" id="KW-0833">Ubl conjugation pathway</keyword>
<evidence type="ECO:0000313" key="19">
    <source>
        <dbReference type="Ensembl" id="ENSLLEP00000047721.1"/>
    </source>
</evidence>
<dbReference type="OrthoDB" id="5590282at2759"/>